<dbReference type="Gene3D" id="2.40.33.20">
    <property type="entry name" value="PK beta-barrel domain-like"/>
    <property type="match status" value="1"/>
</dbReference>
<feature type="region of interest" description="Disordered" evidence="1">
    <location>
        <begin position="345"/>
        <end position="368"/>
    </location>
</feature>
<reference evidence="3 4" key="1">
    <citation type="submission" date="2019-06" db="EMBL/GenBank/DDBJ databases">
        <title>Whole genome shotgun sequence of Glutamicibacter uratoxydans NBRC 15515.</title>
        <authorList>
            <person name="Hosoyama A."/>
            <person name="Uohara A."/>
            <person name="Ohji S."/>
            <person name="Ichikawa N."/>
        </authorList>
    </citation>
    <scope>NUCLEOTIDE SEQUENCE [LARGE SCALE GENOMIC DNA]</scope>
    <source>
        <strain evidence="3 4">NBRC 15515</strain>
    </source>
</reference>
<gene>
    <name evidence="3" type="ORF">AUR04nite_28500</name>
</gene>
<sequence length="368" mass="39691">MRIDRLFRFPFKGLPAEAITSAQVEKNAGLTGDRIAAFSNGSSEVLDGQWQSCSNFTILKNDKSLQKWSVSSQPPFITVSAPFEQAEALTFDATSDAGRAEANKYFSEYLPAQGKFEREVVTAGSGMFDSQYSGLSFINPNTVKALSSAAGVELDPLRYRGNVLLADVPAFEEFSLIGKVVRIGAVRVAITKSIGRCTATSVNPQTTEVDVNGLKLLTAHFGHTHCGVYGTVLNEGQLDAGMQIRLEADHAEAQELVPRKRTPRFVEVLNSTRNADGSLLLTLHDSLGWLDEDESGTALRLHFPQPRWANYAISAVDGQTMSILVEAADENLQYLEALEAGGRVLASGPQGGSSTAKALRRESASSKS</sequence>
<dbReference type="AlphaFoldDB" id="A0A4Y4DVC4"/>
<feature type="domain" description="MOSC" evidence="2">
    <location>
        <begin position="104"/>
        <end position="247"/>
    </location>
</feature>
<evidence type="ECO:0000313" key="3">
    <source>
        <dbReference type="EMBL" id="GED07318.1"/>
    </source>
</evidence>
<dbReference type="PROSITE" id="PS51340">
    <property type="entry name" value="MOSC"/>
    <property type="match status" value="1"/>
</dbReference>
<keyword evidence="4" id="KW-1185">Reference proteome</keyword>
<dbReference type="GO" id="GO:0003824">
    <property type="term" value="F:catalytic activity"/>
    <property type="evidence" value="ECO:0007669"/>
    <property type="project" value="InterPro"/>
</dbReference>
<dbReference type="Proteomes" id="UP000316612">
    <property type="component" value="Unassembled WGS sequence"/>
</dbReference>
<accession>A0A4Y4DVC4</accession>
<dbReference type="GO" id="GO:0030170">
    <property type="term" value="F:pyridoxal phosphate binding"/>
    <property type="evidence" value="ECO:0007669"/>
    <property type="project" value="InterPro"/>
</dbReference>
<organism evidence="3 4">
    <name type="scientific">Glutamicibacter uratoxydans</name>
    <name type="common">Arthrobacter uratoxydans</name>
    <dbReference type="NCBI Taxonomy" id="43667"/>
    <lineage>
        <taxon>Bacteria</taxon>
        <taxon>Bacillati</taxon>
        <taxon>Actinomycetota</taxon>
        <taxon>Actinomycetes</taxon>
        <taxon>Micrococcales</taxon>
        <taxon>Micrococcaceae</taxon>
        <taxon>Glutamicibacter</taxon>
    </lineage>
</organism>
<proteinExistence type="predicted"/>
<dbReference type="SUPFAM" id="SSF50800">
    <property type="entry name" value="PK beta-barrel domain-like"/>
    <property type="match status" value="1"/>
</dbReference>
<comment type="caution">
    <text evidence="3">The sequence shown here is derived from an EMBL/GenBank/DDBJ whole genome shotgun (WGS) entry which is preliminary data.</text>
</comment>
<protein>
    <recommendedName>
        <fullName evidence="2">MOSC domain-containing protein</fullName>
    </recommendedName>
</protein>
<evidence type="ECO:0000259" key="2">
    <source>
        <dbReference type="PROSITE" id="PS51340"/>
    </source>
</evidence>
<name>A0A4Y4DVC4_GLUUR</name>
<dbReference type="InterPro" id="IPR005302">
    <property type="entry name" value="MoCF_Sase_C"/>
</dbReference>
<feature type="compositionally biased region" description="Basic and acidic residues" evidence="1">
    <location>
        <begin position="359"/>
        <end position="368"/>
    </location>
</feature>
<evidence type="ECO:0000313" key="4">
    <source>
        <dbReference type="Proteomes" id="UP000316612"/>
    </source>
</evidence>
<evidence type="ECO:0000256" key="1">
    <source>
        <dbReference type="SAM" id="MobiDB-lite"/>
    </source>
</evidence>
<dbReference type="EMBL" id="BJNY01000018">
    <property type="protein sequence ID" value="GED07318.1"/>
    <property type="molecule type" value="Genomic_DNA"/>
</dbReference>
<dbReference type="RefSeq" id="WP_141366322.1">
    <property type="nucleotide sequence ID" value="NZ_BAAAJL010000016.1"/>
</dbReference>
<dbReference type="GO" id="GO:0030151">
    <property type="term" value="F:molybdenum ion binding"/>
    <property type="evidence" value="ECO:0007669"/>
    <property type="project" value="InterPro"/>
</dbReference>
<dbReference type="OrthoDB" id="502624at2"/>
<dbReference type="InterPro" id="IPR011037">
    <property type="entry name" value="Pyrv_Knase-like_insert_dom_sf"/>
</dbReference>
<dbReference type="Pfam" id="PF03473">
    <property type="entry name" value="MOSC"/>
    <property type="match status" value="1"/>
</dbReference>